<dbReference type="EC" id="3.1.3.3" evidence="3"/>
<dbReference type="NCBIfam" id="TIGR01488">
    <property type="entry name" value="HAD-SF-IB"/>
    <property type="match status" value="1"/>
</dbReference>
<comment type="caution">
    <text evidence="3">The sequence shown here is derived from an EMBL/GenBank/DDBJ whole genome shotgun (WGS) entry which is preliminary data.</text>
</comment>
<keyword evidence="4" id="KW-1185">Reference proteome</keyword>
<evidence type="ECO:0000313" key="4">
    <source>
        <dbReference type="Proteomes" id="UP000003511"/>
    </source>
</evidence>
<dbReference type="EMBL" id="CAFE01000158">
    <property type="protein sequence ID" value="CCD38164.1"/>
    <property type="molecule type" value="Genomic_DNA"/>
</dbReference>
<dbReference type="GO" id="GO:0032297">
    <property type="term" value="P:negative regulation of DNA-templated DNA replication initiation"/>
    <property type="evidence" value="ECO:0007669"/>
    <property type="project" value="InterPro"/>
</dbReference>
<dbReference type="NCBIfam" id="TIGR01490">
    <property type="entry name" value="HAD-SF-IB-hyp1"/>
    <property type="match status" value="1"/>
</dbReference>
<dbReference type="Gene3D" id="3.40.50.300">
    <property type="entry name" value="P-loop containing nucleotide triphosphate hydrolases"/>
    <property type="match status" value="1"/>
</dbReference>
<organism evidence="3 4">
    <name type="scientific">Candidatus Paraburkholderia kirkii UZHbot1</name>
    <dbReference type="NCBI Taxonomy" id="1055526"/>
    <lineage>
        <taxon>Bacteria</taxon>
        <taxon>Pseudomonadati</taxon>
        <taxon>Pseudomonadota</taxon>
        <taxon>Betaproteobacteria</taxon>
        <taxon>Burkholderiales</taxon>
        <taxon>Burkholderiaceae</taxon>
        <taxon>Paraburkholderia</taxon>
    </lineage>
</organism>
<feature type="region of interest" description="Disordered" evidence="1">
    <location>
        <begin position="1"/>
        <end position="24"/>
    </location>
</feature>
<keyword evidence="3" id="KW-0378">Hydrolase</keyword>
<name>G4MAI5_9BURK</name>
<evidence type="ECO:0000256" key="1">
    <source>
        <dbReference type="SAM" id="MobiDB-lite"/>
    </source>
</evidence>
<dbReference type="Pfam" id="PF22688">
    <property type="entry name" value="Hda_lid"/>
    <property type="match status" value="1"/>
</dbReference>
<gene>
    <name evidence="3" type="ORF">BKIR_c25_4126</name>
</gene>
<dbReference type="PANTHER" id="PTHR30050:SF5">
    <property type="entry name" value="DNAA REGULATORY INACTIVATOR HDA"/>
    <property type="match status" value="1"/>
</dbReference>
<dbReference type="AlphaFoldDB" id="G4MAI5"/>
<dbReference type="Pfam" id="PF12710">
    <property type="entry name" value="HAD"/>
    <property type="match status" value="1"/>
</dbReference>
<feature type="domain" description="Hda lid" evidence="2">
    <location>
        <begin position="205"/>
        <end position="267"/>
    </location>
</feature>
<accession>G4MAI5</accession>
<evidence type="ECO:0000259" key="2">
    <source>
        <dbReference type="Pfam" id="PF22688"/>
    </source>
</evidence>
<dbReference type="GO" id="GO:0006270">
    <property type="term" value="P:DNA replication initiation"/>
    <property type="evidence" value="ECO:0007669"/>
    <property type="project" value="TreeGrafter"/>
</dbReference>
<reference evidence="3 4" key="2">
    <citation type="submission" date="2011-10" db="EMBL/GenBank/DDBJ databases">
        <title>Draft genome sequence of Candidatus Burkholderia kirkii.</title>
        <authorList>
            <person name="Carlier A.L."/>
            <person name="Eberl L."/>
        </authorList>
    </citation>
    <scope>NUCLEOTIDE SEQUENCE [LARGE SCALE GENOMIC DNA]</scope>
    <source>
        <strain evidence="3 4">UZHbot1</strain>
    </source>
</reference>
<dbReference type="Gene3D" id="1.20.1440.100">
    <property type="entry name" value="SG protein - dephosphorylation function"/>
    <property type="match status" value="1"/>
</dbReference>
<dbReference type="InterPro" id="IPR017788">
    <property type="entry name" value="Hda"/>
</dbReference>
<dbReference type="InterPro" id="IPR027417">
    <property type="entry name" value="P-loop_NTPase"/>
</dbReference>
<dbReference type="GO" id="GO:0016787">
    <property type="term" value="F:hydrolase activity"/>
    <property type="evidence" value="ECO:0007669"/>
    <property type="project" value="UniProtKB-KW"/>
</dbReference>
<dbReference type="InterPro" id="IPR055199">
    <property type="entry name" value="Hda_lid"/>
</dbReference>
<dbReference type="Gene3D" id="1.10.8.60">
    <property type="match status" value="1"/>
</dbReference>
<dbReference type="BioCyc" id="CBUR1055526:G10QW-1311-MONOMER"/>
<dbReference type="Gene3D" id="3.40.50.1000">
    <property type="entry name" value="HAD superfamily/HAD-like"/>
    <property type="match status" value="1"/>
</dbReference>
<dbReference type="NCBIfam" id="TIGR03420">
    <property type="entry name" value="DnaA_homol_Hda"/>
    <property type="match status" value="1"/>
</dbReference>
<dbReference type="STRING" id="1055526.BKIR_c25_4126"/>
<dbReference type="InterPro" id="IPR006385">
    <property type="entry name" value="HAD_hydro_SerB1"/>
</dbReference>
<reference evidence="3 4" key="1">
    <citation type="submission" date="2011-09" db="EMBL/GenBank/DDBJ databases">
        <authorList>
            <person name="Carlier A."/>
        </authorList>
    </citation>
    <scope>NUCLEOTIDE SEQUENCE [LARGE SCALE GENOMIC DNA]</scope>
    <source>
        <strain evidence="3 4">UZHbot1</strain>
    </source>
</reference>
<dbReference type="GO" id="GO:0003688">
    <property type="term" value="F:DNA replication origin binding"/>
    <property type="evidence" value="ECO:0007669"/>
    <property type="project" value="TreeGrafter"/>
</dbReference>
<dbReference type="SUPFAM" id="SSF56784">
    <property type="entry name" value="HAD-like"/>
    <property type="match status" value="1"/>
</dbReference>
<dbReference type="Proteomes" id="UP000003511">
    <property type="component" value="Unassembled WGS sequence"/>
</dbReference>
<dbReference type="SUPFAM" id="SSF52540">
    <property type="entry name" value="P-loop containing nucleoside triphosphate hydrolases"/>
    <property type="match status" value="1"/>
</dbReference>
<evidence type="ECO:0000313" key="3">
    <source>
        <dbReference type="EMBL" id="CCD38164.1"/>
    </source>
</evidence>
<protein>
    <submittedName>
        <fullName evidence="3">Phosphoserine phosphatase</fullName>
        <ecNumber evidence="3">3.1.3.3</ecNumber>
    </submittedName>
</protein>
<dbReference type="InterPro" id="IPR023214">
    <property type="entry name" value="HAD_sf"/>
</dbReference>
<sequence>MSAGATSVVRGCRPGSRERSRGSYASFQDVADATARSQARRYRLSVQRQLTLDLGTPPPATFDNFFAAGNHELISRLRKLEGALAAGPVADRTFYVWGEPGSGRSHLLQALIHEANGHGRYLGPQSALNAFGFDPCVTLYAIDDCDRLSPAQQIALFNLFNEVRAHPVSALVATGNDAPLALTVREDLRTRLGWGLVFHLQPLSDEAKASVLKHAARERGIVLAEDVPGYLLTHFRRDMPSLMALLDELDRFSLEQKRAVTRPLLRAMPQQSGRATPLVPATTEDAAAQALAEPRDLLGDPLGLPAAGQRPDPLQVECAPMNLTLFDLDHTLIPTDSDHEWGRFMVKLGIVDADSFARQNDAFYADYKAGVLDINAYLHAMLAPLAKYSCEQLTDWHAQFMREVINPHIMPAAVTLVREHQDNGDFCCLVTATNAFITAPIAEAFGIETLIACEVETVGDHPQGALTGRPSGTPSYREGKIVRVEQWLASLGKKLDDFKHSYFYSDSHNDIPLLERVTDPVATNPDDTLRAHAQAKGWRILNLFDTRD</sequence>
<dbReference type="GO" id="GO:0005886">
    <property type="term" value="C:plasma membrane"/>
    <property type="evidence" value="ECO:0007669"/>
    <property type="project" value="TreeGrafter"/>
</dbReference>
<dbReference type="CDD" id="cd02612">
    <property type="entry name" value="HAD_PGPPase"/>
    <property type="match status" value="1"/>
</dbReference>
<dbReference type="HOGENOM" id="CLU_496683_0_0_4"/>
<dbReference type="InterPro" id="IPR036412">
    <property type="entry name" value="HAD-like_sf"/>
</dbReference>
<proteinExistence type="predicted"/>
<dbReference type="PANTHER" id="PTHR30050">
    <property type="entry name" value="CHROMOSOMAL REPLICATION INITIATOR PROTEIN DNAA"/>
    <property type="match status" value="1"/>
</dbReference>